<dbReference type="PANTHER" id="PTHR43877:SF1">
    <property type="entry name" value="ACETYLTRANSFERASE"/>
    <property type="match status" value="1"/>
</dbReference>
<dbReference type="CDD" id="cd04301">
    <property type="entry name" value="NAT_SF"/>
    <property type="match status" value="1"/>
</dbReference>
<dbReference type="Gene3D" id="3.40.630.30">
    <property type="match status" value="1"/>
</dbReference>
<dbReference type="InterPro" id="IPR000182">
    <property type="entry name" value="GNAT_dom"/>
</dbReference>
<feature type="domain" description="N-acetyltransferase" evidence="3">
    <location>
        <begin position="1"/>
        <end position="165"/>
    </location>
</feature>
<dbReference type="InterPro" id="IPR050832">
    <property type="entry name" value="Bact_Acetyltransf"/>
</dbReference>
<organism evidence="4">
    <name type="scientific">Streptomyces anulatus</name>
    <name type="common">Streptomyces chrysomallus</name>
    <dbReference type="NCBI Taxonomy" id="1892"/>
    <lineage>
        <taxon>Bacteria</taxon>
        <taxon>Bacillati</taxon>
        <taxon>Actinomycetota</taxon>
        <taxon>Actinomycetes</taxon>
        <taxon>Kitasatosporales</taxon>
        <taxon>Streptomycetaceae</taxon>
        <taxon>Streptomyces</taxon>
    </lineage>
</organism>
<dbReference type="Pfam" id="PF00583">
    <property type="entry name" value="Acetyltransf_1"/>
    <property type="match status" value="1"/>
</dbReference>
<gene>
    <name evidence="4" type="ORF">G3I43_15925</name>
</gene>
<dbReference type="EMBL" id="JAAGMK010000443">
    <property type="protein sequence ID" value="NEB85653.1"/>
    <property type="molecule type" value="Genomic_DNA"/>
</dbReference>
<dbReference type="AlphaFoldDB" id="A0A6G3SS10"/>
<name>A0A6G3SS10_STRAQ</name>
<protein>
    <submittedName>
        <fullName evidence="4">GNAT family N-acetyltransferase</fullName>
    </submittedName>
</protein>
<dbReference type="SUPFAM" id="SSF55729">
    <property type="entry name" value="Acyl-CoA N-acyltransferases (Nat)"/>
    <property type="match status" value="1"/>
</dbReference>
<proteinExistence type="predicted"/>
<keyword evidence="1 4" id="KW-0808">Transferase</keyword>
<dbReference type="GO" id="GO:0016747">
    <property type="term" value="F:acyltransferase activity, transferring groups other than amino-acyl groups"/>
    <property type="evidence" value="ECO:0007669"/>
    <property type="project" value="InterPro"/>
</dbReference>
<keyword evidence="2" id="KW-0012">Acyltransferase</keyword>
<dbReference type="InterPro" id="IPR016181">
    <property type="entry name" value="Acyl_CoA_acyltransferase"/>
</dbReference>
<evidence type="ECO:0000259" key="3">
    <source>
        <dbReference type="PROSITE" id="PS51186"/>
    </source>
</evidence>
<sequence>MYVRPAVAGDADFLWRILLEAYNWNGEQRFTAQQLAAEPHAARYLVGWPRRDDFGVIAQTDAGEPIGAAWARQLPESEPGYGFVAPDVPELSLGLLPEYRGRGYGRTLMEALIQVAAEGPSPIARLSLSVEDGNPALRLYTALGFTRVGRSGDSDTMVLDVRTCPTPLNSR</sequence>
<dbReference type="PANTHER" id="PTHR43877">
    <property type="entry name" value="AMINOALKYLPHOSPHONATE N-ACETYLTRANSFERASE-RELATED-RELATED"/>
    <property type="match status" value="1"/>
</dbReference>
<evidence type="ECO:0000256" key="1">
    <source>
        <dbReference type="ARBA" id="ARBA00022679"/>
    </source>
</evidence>
<comment type="caution">
    <text evidence="4">The sequence shown here is derived from an EMBL/GenBank/DDBJ whole genome shotgun (WGS) entry which is preliminary data.</text>
</comment>
<dbReference type="PROSITE" id="PS51186">
    <property type="entry name" value="GNAT"/>
    <property type="match status" value="1"/>
</dbReference>
<reference evidence="4" key="1">
    <citation type="submission" date="2020-01" db="EMBL/GenBank/DDBJ databases">
        <title>Insect and environment-associated Actinomycetes.</title>
        <authorList>
            <person name="Currrie C."/>
            <person name="Chevrette M."/>
            <person name="Carlson C."/>
            <person name="Stubbendieck R."/>
            <person name="Wendt-Pienkowski E."/>
        </authorList>
    </citation>
    <scope>NUCLEOTIDE SEQUENCE</scope>
    <source>
        <strain evidence="4">SID505</strain>
    </source>
</reference>
<evidence type="ECO:0000256" key="2">
    <source>
        <dbReference type="ARBA" id="ARBA00023315"/>
    </source>
</evidence>
<evidence type="ECO:0000313" key="4">
    <source>
        <dbReference type="EMBL" id="NEB85653.1"/>
    </source>
</evidence>
<accession>A0A6G3SS10</accession>
<dbReference type="RefSeq" id="WP_164257704.1">
    <property type="nucleotide sequence ID" value="NZ_JAAGMK010000443.1"/>
</dbReference>